<evidence type="ECO:0000259" key="11">
    <source>
        <dbReference type="PROSITE" id="PS51722"/>
    </source>
</evidence>
<keyword evidence="4 8" id="KW-0547">Nucleotide-binding</keyword>
<dbReference type="SUPFAM" id="SSF52156">
    <property type="entry name" value="Initiation factor IF2/eIF5b, domain 3"/>
    <property type="match status" value="1"/>
</dbReference>
<dbReference type="CDD" id="cd01887">
    <property type="entry name" value="IF2_eIF5B"/>
    <property type="match status" value="1"/>
</dbReference>
<dbReference type="FunFam" id="3.40.50.10050:FF:000001">
    <property type="entry name" value="Translation initiation factor IF-2"/>
    <property type="match status" value="1"/>
</dbReference>
<dbReference type="SUPFAM" id="SSF52540">
    <property type="entry name" value="P-loop containing nucleoside triphosphate hydrolases"/>
    <property type="match status" value="1"/>
</dbReference>
<dbReference type="InterPro" id="IPR000795">
    <property type="entry name" value="T_Tr_GTP-bd_dom"/>
</dbReference>
<dbReference type="Pfam" id="PF11987">
    <property type="entry name" value="IF-2"/>
    <property type="match status" value="1"/>
</dbReference>
<dbReference type="InterPro" id="IPR005225">
    <property type="entry name" value="Small_GTP-bd"/>
</dbReference>
<dbReference type="CDD" id="cd03702">
    <property type="entry name" value="IF2_mtIF2_II"/>
    <property type="match status" value="1"/>
</dbReference>
<protein>
    <recommendedName>
        <fullName evidence="2 8">Translation initiation factor IF-2</fullName>
    </recommendedName>
</protein>
<evidence type="ECO:0000256" key="4">
    <source>
        <dbReference type="ARBA" id="ARBA00022741"/>
    </source>
</evidence>
<sequence>MSVLRVYQAAKEFDISSEALVKLLADISRPVSSHMSTIDEETVRLITKKLAQEKAIVREKIESKKKKFGPGRVKEKDEEERPRRKEAVRAKVTSRRKHWDSGKEVWVEEEAPKIWGRKKKKKKKISQKVIAENIRRTLAKIDAGVVKKKRRKRGTGGVVVVEEQGAENQVKVMEFISLAELSDQIEVPASKLISTCIDLGLMVTVNQRLDFDTISLICDGFGFKAIRDEEYGHELLEEETREEHEKYGDQRKRAPIVTVMGHVDHGKTTLLDYLRKSDIISGESGGITQHIGAYNVITGGGPICFLDTPGHEAFTAMRARGAQVTDLVILVVAADDSVQPQTIEAINHAKAAGVPIIVAINKIDLPAANTGRVKQELSTQGLLIEEFGGKILCAEISAKKGTGMDHLLELILLQSEMMELTAQFSGPARGVVIEAKLDRGMGAMATILLTDGTLVVGDPFICGLVSGRVRGMRSERGENVAECGPASPVQVLGFDGVPQAGDNFHVVRDEREAKDISTVRQRLKREQDFSRHHKLTLNQLFQRIEAGEVHNLHLIIKGDVDGSVEALSDSLEKLSTPEVRVEVIHRGVGAITENDVILASASRAIIIGFHVRPDIRAREAAQREGVDIRLYRVIYEVVDNIRLAMEGLLSMEEKETLQSSVEVREVYKISKIGTVAGCFVIEGKVNRNHRARLIRDGVVIWEGSFASLKRFKDDAKEVASGFECGIRLENYQDLKVGDIIETFVIEEIKRQLSSQTSE</sequence>
<dbReference type="HAMAP" id="MF_00100_B">
    <property type="entry name" value="IF_2_B"/>
    <property type="match status" value="1"/>
</dbReference>
<dbReference type="FunFam" id="3.40.50.300:FF:000019">
    <property type="entry name" value="Translation initiation factor IF-2"/>
    <property type="match status" value="1"/>
</dbReference>
<evidence type="ECO:0000256" key="7">
    <source>
        <dbReference type="ARBA" id="ARBA00025162"/>
    </source>
</evidence>
<dbReference type="CDD" id="cd03692">
    <property type="entry name" value="mtIF2_IVc"/>
    <property type="match status" value="1"/>
</dbReference>
<name>A0A1F5YPQ3_9BACT</name>
<feature type="region of interest" description="G-domain" evidence="8">
    <location>
        <begin position="255"/>
        <end position="403"/>
    </location>
</feature>
<dbReference type="Gene3D" id="3.40.50.10050">
    <property type="entry name" value="Translation initiation factor IF- 2, domain 3"/>
    <property type="match status" value="1"/>
</dbReference>
<dbReference type="STRING" id="1817867.A3F83_00715"/>
<evidence type="ECO:0000313" key="13">
    <source>
        <dbReference type="Proteomes" id="UP000179129"/>
    </source>
</evidence>
<dbReference type="InterPro" id="IPR023115">
    <property type="entry name" value="TIF_IF2_dom3"/>
</dbReference>
<dbReference type="NCBIfam" id="TIGR00487">
    <property type="entry name" value="IF-2"/>
    <property type="match status" value="1"/>
</dbReference>
<dbReference type="InterPro" id="IPR053905">
    <property type="entry name" value="EF-G-like_DII"/>
</dbReference>
<evidence type="ECO:0000256" key="1">
    <source>
        <dbReference type="ARBA" id="ARBA00007733"/>
    </source>
</evidence>
<evidence type="ECO:0000256" key="8">
    <source>
        <dbReference type="HAMAP-Rule" id="MF_00100"/>
    </source>
</evidence>
<dbReference type="FunFam" id="2.40.30.10:FF:000054">
    <property type="entry name" value="Translation initiation factor IF-2"/>
    <property type="match status" value="1"/>
</dbReference>
<dbReference type="Gene3D" id="1.10.10.2480">
    <property type="match status" value="1"/>
</dbReference>
<comment type="caution">
    <text evidence="12">The sequence shown here is derived from an EMBL/GenBank/DDBJ whole genome shotgun (WGS) entry which is preliminary data.</text>
</comment>
<dbReference type="Pfam" id="PF22042">
    <property type="entry name" value="EF-G_D2"/>
    <property type="match status" value="1"/>
</dbReference>
<keyword evidence="8" id="KW-0963">Cytoplasm</keyword>
<dbReference type="SUPFAM" id="SSF50447">
    <property type="entry name" value="Translation proteins"/>
    <property type="match status" value="2"/>
</dbReference>
<dbReference type="EMBL" id="MFIX01000192">
    <property type="protein sequence ID" value="OGG02188.1"/>
    <property type="molecule type" value="Genomic_DNA"/>
</dbReference>
<comment type="similarity">
    <text evidence="1 8 9">Belongs to the TRAFAC class translation factor GTPase superfamily. Classic translation factor GTPase family. IF-2 subfamily.</text>
</comment>
<evidence type="ECO:0000256" key="9">
    <source>
        <dbReference type="RuleBase" id="RU000644"/>
    </source>
</evidence>
<dbReference type="AlphaFoldDB" id="A0A1F5YPQ3"/>
<dbReference type="InterPro" id="IPR000178">
    <property type="entry name" value="TF_IF2_bacterial-like"/>
</dbReference>
<feature type="binding site" evidence="8">
    <location>
        <begin position="307"/>
        <end position="311"/>
    </location>
    <ligand>
        <name>GTP</name>
        <dbReference type="ChEBI" id="CHEBI:37565"/>
    </ligand>
</feature>
<dbReference type="Pfam" id="PF00009">
    <property type="entry name" value="GTP_EFTU"/>
    <property type="match status" value="1"/>
</dbReference>
<proteinExistence type="inferred from homology"/>
<dbReference type="GO" id="GO:0005829">
    <property type="term" value="C:cytosol"/>
    <property type="evidence" value="ECO:0007669"/>
    <property type="project" value="TreeGrafter"/>
</dbReference>
<dbReference type="InterPro" id="IPR015760">
    <property type="entry name" value="TIF_IF2"/>
</dbReference>
<dbReference type="FunFam" id="2.40.30.10:FF:000008">
    <property type="entry name" value="Translation initiation factor IF-2"/>
    <property type="match status" value="1"/>
</dbReference>
<keyword evidence="5 8" id="KW-0648">Protein biosynthesis</keyword>
<dbReference type="GO" id="GO:0005525">
    <property type="term" value="F:GTP binding"/>
    <property type="evidence" value="ECO:0007669"/>
    <property type="project" value="UniProtKB-KW"/>
</dbReference>
<feature type="binding site" evidence="8">
    <location>
        <begin position="361"/>
        <end position="364"/>
    </location>
    <ligand>
        <name>GTP</name>
        <dbReference type="ChEBI" id="CHEBI:37565"/>
    </ligand>
</feature>
<dbReference type="InterPro" id="IPR027417">
    <property type="entry name" value="P-loop_NTPase"/>
</dbReference>
<dbReference type="GO" id="GO:0003743">
    <property type="term" value="F:translation initiation factor activity"/>
    <property type="evidence" value="ECO:0007669"/>
    <property type="project" value="UniProtKB-UniRule"/>
</dbReference>
<dbReference type="Pfam" id="PF04760">
    <property type="entry name" value="IF2_N"/>
    <property type="match status" value="2"/>
</dbReference>
<feature type="region of interest" description="Disordered" evidence="10">
    <location>
        <begin position="67"/>
        <end position="86"/>
    </location>
</feature>
<reference evidence="12 13" key="1">
    <citation type="journal article" date="2016" name="Nat. Commun.">
        <title>Thousands of microbial genomes shed light on interconnected biogeochemical processes in an aquifer system.</title>
        <authorList>
            <person name="Anantharaman K."/>
            <person name="Brown C.T."/>
            <person name="Hug L.A."/>
            <person name="Sharon I."/>
            <person name="Castelle C.J."/>
            <person name="Probst A.J."/>
            <person name="Thomas B.C."/>
            <person name="Singh A."/>
            <person name="Wilkins M.J."/>
            <person name="Karaoz U."/>
            <person name="Brodie E.L."/>
            <person name="Williams K.H."/>
            <person name="Hubbard S.S."/>
            <person name="Banfield J.F."/>
        </authorList>
    </citation>
    <scope>NUCLEOTIDE SEQUENCE [LARGE SCALE GENOMIC DNA]</scope>
</reference>
<dbReference type="InterPro" id="IPR006847">
    <property type="entry name" value="IF2_N"/>
</dbReference>
<keyword evidence="3 8" id="KW-0396">Initiation factor</keyword>
<dbReference type="PROSITE" id="PS51722">
    <property type="entry name" value="G_TR_2"/>
    <property type="match status" value="1"/>
</dbReference>
<dbReference type="PANTHER" id="PTHR43381:SF5">
    <property type="entry name" value="TR-TYPE G DOMAIN-CONTAINING PROTEIN"/>
    <property type="match status" value="1"/>
</dbReference>
<keyword evidence="6 8" id="KW-0342">GTP-binding</keyword>
<dbReference type="InterPro" id="IPR009000">
    <property type="entry name" value="Transl_B-barrel_sf"/>
</dbReference>
<accession>A0A1F5YPQ3</accession>
<dbReference type="NCBIfam" id="TIGR00231">
    <property type="entry name" value="small_GTP"/>
    <property type="match status" value="1"/>
</dbReference>
<comment type="function">
    <text evidence="7 8 9">One of the essential components for the initiation of protein synthesis. Protects formylmethionyl-tRNA from spontaneous hydrolysis and promotes its binding to the 30S ribosomal subunits. Also involved in the hydrolysis of GTP during the formation of the 70S ribosomal complex.</text>
</comment>
<dbReference type="Gene3D" id="3.40.50.300">
    <property type="entry name" value="P-loop containing nucleotide triphosphate hydrolases"/>
    <property type="match status" value="1"/>
</dbReference>
<dbReference type="GO" id="GO:0003924">
    <property type="term" value="F:GTPase activity"/>
    <property type="evidence" value="ECO:0007669"/>
    <property type="project" value="UniProtKB-UniRule"/>
</dbReference>
<comment type="subcellular location">
    <subcellularLocation>
        <location evidence="8">Cytoplasm</location>
    </subcellularLocation>
</comment>
<gene>
    <name evidence="8" type="primary">infB</name>
    <name evidence="12" type="ORF">A3F83_00715</name>
</gene>
<evidence type="ECO:0000256" key="6">
    <source>
        <dbReference type="ARBA" id="ARBA00023134"/>
    </source>
</evidence>
<evidence type="ECO:0000256" key="2">
    <source>
        <dbReference type="ARBA" id="ARBA00020675"/>
    </source>
</evidence>
<evidence type="ECO:0000256" key="10">
    <source>
        <dbReference type="SAM" id="MobiDB-lite"/>
    </source>
</evidence>
<dbReference type="InterPro" id="IPR044145">
    <property type="entry name" value="IF2_II"/>
</dbReference>
<evidence type="ECO:0000313" key="12">
    <source>
        <dbReference type="EMBL" id="OGG02188.1"/>
    </source>
</evidence>
<dbReference type="Gene3D" id="2.40.30.10">
    <property type="entry name" value="Translation factors"/>
    <property type="match status" value="2"/>
</dbReference>
<dbReference type="Proteomes" id="UP000179129">
    <property type="component" value="Unassembled WGS sequence"/>
</dbReference>
<organism evidence="12 13">
    <name type="scientific">Candidatus Glassbacteria bacterium RIFCSPLOWO2_12_FULL_58_11</name>
    <dbReference type="NCBI Taxonomy" id="1817867"/>
    <lineage>
        <taxon>Bacteria</taxon>
        <taxon>Candidatus Glassiibacteriota</taxon>
    </lineage>
</organism>
<feature type="binding site" evidence="8">
    <location>
        <begin position="261"/>
        <end position="268"/>
    </location>
    <ligand>
        <name>GTP</name>
        <dbReference type="ChEBI" id="CHEBI:37565"/>
    </ligand>
</feature>
<feature type="compositionally biased region" description="Basic and acidic residues" evidence="10">
    <location>
        <begin position="72"/>
        <end position="86"/>
    </location>
</feature>
<feature type="domain" description="Tr-type G" evidence="11">
    <location>
        <begin position="252"/>
        <end position="421"/>
    </location>
</feature>
<dbReference type="InterPro" id="IPR036925">
    <property type="entry name" value="TIF_IF2_dom3_sf"/>
</dbReference>
<evidence type="ECO:0000256" key="3">
    <source>
        <dbReference type="ARBA" id="ARBA00022540"/>
    </source>
</evidence>
<dbReference type="PANTHER" id="PTHR43381">
    <property type="entry name" value="TRANSLATION INITIATION FACTOR IF-2-RELATED"/>
    <property type="match status" value="1"/>
</dbReference>
<evidence type="ECO:0000256" key="5">
    <source>
        <dbReference type="ARBA" id="ARBA00022917"/>
    </source>
</evidence>